<proteinExistence type="predicted"/>
<sequence length="244" mass="27996">MGNTLNRFIFNNPVEGFYEKFRLDFIFVETESGDRIAAHFINRKAPLTILFCHGNGENIYMLYDYFCEASKIWNVNVLLYDYPGYGESTGMPNEKSMYQSGRAVYDYMVNVLNIKAESIVLYGKSIGSCAAIDIAITRKVKGIILQSALMSLLNICFKTRFILPFDSFCNIKKIGMVPCFAFFIHGTDDKIVPFYHGLSLYEKCKLKVHPFWVAGGKHNDIELIENKKFNQGIKSFLEFLRNNV</sequence>
<dbReference type="VEuPathDB" id="PlasmoDB:PKNH_0114200"/>
<dbReference type="Proteomes" id="UP000195012">
    <property type="component" value="Unassembled WGS sequence"/>
</dbReference>
<dbReference type="Gene3D" id="3.40.50.1820">
    <property type="entry name" value="alpha/beta hydrolase"/>
    <property type="match status" value="1"/>
</dbReference>
<dbReference type="SUPFAM" id="SSF53474">
    <property type="entry name" value="alpha/beta-Hydrolases"/>
    <property type="match status" value="1"/>
</dbReference>
<dbReference type="InterPro" id="IPR022742">
    <property type="entry name" value="Hydrolase_4"/>
</dbReference>
<protein>
    <submittedName>
        <fullName evidence="2">Putative Alpha/beta hydrolase</fullName>
    </submittedName>
</protein>
<dbReference type="PANTHER" id="PTHR12277">
    <property type="entry name" value="ALPHA/BETA HYDROLASE DOMAIN-CONTAINING PROTEIN"/>
    <property type="match status" value="1"/>
</dbReference>
<gene>
    <name evidence="2" type="ORF">PKNOH_S01022600</name>
</gene>
<dbReference type="VEuPathDB" id="PlasmoDB:PKA1H_010019000"/>
<dbReference type="InterPro" id="IPR029058">
    <property type="entry name" value="AB_hydrolase_fold"/>
</dbReference>
<dbReference type="VEuPathDB" id="PlasmoDB:PKNOH_S01022600"/>
<name>A0A1Y3DWS0_PLAKN</name>
<organism evidence="2 3">
    <name type="scientific">Plasmodium knowlesi</name>
    <dbReference type="NCBI Taxonomy" id="5850"/>
    <lineage>
        <taxon>Eukaryota</taxon>
        <taxon>Sar</taxon>
        <taxon>Alveolata</taxon>
        <taxon>Apicomplexa</taxon>
        <taxon>Aconoidasida</taxon>
        <taxon>Haemosporida</taxon>
        <taxon>Plasmodiidae</taxon>
        <taxon>Plasmodium</taxon>
        <taxon>Plasmodium (Plasmodium)</taxon>
    </lineage>
</organism>
<dbReference type="EMBL" id="NETL01000015">
    <property type="protein sequence ID" value="OTN68699.1"/>
    <property type="molecule type" value="Genomic_DNA"/>
</dbReference>
<dbReference type="PANTHER" id="PTHR12277:SF81">
    <property type="entry name" value="PROTEIN ABHD13"/>
    <property type="match status" value="1"/>
</dbReference>
<dbReference type="Pfam" id="PF12146">
    <property type="entry name" value="Hydrolase_4"/>
    <property type="match status" value="1"/>
</dbReference>
<dbReference type="GO" id="GO:0016787">
    <property type="term" value="F:hydrolase activity"/>
    <property type="evidence" value="ECO:0007669"/>
    <property type="project" value="UniProtKB-KW"/>
</dbReference>
<keyword evidence="2" id="KW-0378">Hydrolase</keyword>
<accession>A0A1Y3DWS0</accession>
<dbReference type="eggNOG" id="KOG1552">
    <property type="taxonomic scope" value="Eukaryota"/>
</dbReference>
<evidence type="ECO:0000313" key="3">
    <source>
        <dbReference type="Proteomes" id="UP000195012"/>
    </source>
</evidence>
<comment type="caution">
    <text evidence="2">The sequence shown here is derived from an EMBL/GenBank/DDBJ whole genome shotgun (WGS) entry which is preliminary data.</text>
</comment>
<dbReference type="AlphaFoldDB" id="A0A1Y3DWS0"/>
<feature type="domain" description="Serine aminopeptidase S33" evidence="1">
    <location>
        <begin position="48"/>
        <end position="151"/>
    </location>
</feature>
<dbReference type="OrthoDB" id="446723at2759"/>
<reference evidence="2 3" key="1">
    <citation type="submission" date="2017-05" db="EMBL/GenBank/DDBJ databases">
        <title>PacBio assembly of a Plasmodium knowlesi genome sequence with Hi-C correction and manual annotation of the SICAvar gene family.</title>
        <authorList>
            <person name="Lapp S.A."/>
            <person name="Geraldo J.A."/>
            <person name="Chien J.-T."/>
            <person name="Ay F."/>
            <person name="Pakala S.B."/>
            <person name="Batugedara G."/>
            <person name="Humphrey J.C."/>
            <person name="Debarry J.D."/>
            <person name="Le Roch K.G."/>
            <person name="Galinski M.R."/>
            <person name="Kissinger J.C."/>
        </authorList>
    </citation>
    <scope>NUCLEOTIDE SEQUENCE [LARGE SCALE GENOMIC DNA]</scope>
    <source>
        <strain evidence="3">Malayan Strain Pk1 (A+)</strain>
    </source>
</reference>
<evidence type="ECO:0000259" key="1">
    <source>
        <dbReference type="Pfam" id="PF12146"/>
    </source>
</evidence>
<evidence type="ECO:0000313" key="2">
    <source>
        <dbReference type="EMBL" id="OTN68699.1"/>
    </source>
</evidence>